<dbReference type="SMART" id="SM01361">
    <property type="entry name" value="A2M_recep"/>
    <property type="match status" value="1"/>
</dbReference>
<dbReference type="STRING" id="400727.A0A2T7NJA8"/>
<dbReference type="Gene3D" id="2.20.130.20">
    <property type="match status" value="1"/>
</dbReference>
<dbReference type="SMART" id="SM01360">
    <property type="entry name" value="A2M"/>
    <property type="match status" value="1"/>
</dbReference>
<dbReference type="SUPFAM" id="SSF48239">
    <property type="entry name" value="Terpenoid cyclases/Protein prenyltransferases"/>
    <property type="match status" value="1"/>
</dbReference>
<dbReference type="SUPFAM" id="SSF57424">
    <property type="entry name" value="LDL receptor-like module"/>
    <property type="match status" value="1"/>
</dbReference>
<protein>
    <recommendedName>
        <fullName evidence="8">CD109 antigen</fullName>
    </recommendedName>
</protein>
<dbReference type="InterPro" id="IPR011625">
    <property type="entry name" value="A2M_N_BRD"/>
</dbReference>
<gene>
    <name evidence="6" type="ORF">C0Q70_19422</name>
</gene>
<dbReference type="Proteomes" id="UP000245119">
    <property type="component" value="Linkage Group LG12"/>
</dbReference>
<dbReference type="InterPro" id="IPR002172">
    <property type="entry name" value="LDrepeatLR_classA_rpt"/>
</dbReference>
<dbReference type="OrthoDB" id="6359008at2759"/>
<dbReference type="Pfam" id="PF01835">
    <property type="entry name" value="MG2"/>
    <property type="match status" value="1"/>
</dbReference>
<feature type="domain" description="Alpha-macroglobulin receptor-binding" evidence="5">
    <location>
        <begin position="1443"/>
        <end position="1534"/>
    </location>
</feature>
<dbReference type="Pfam" id="PF07677">
    <property type="entry name" value="A2M_recep"/>
    <property type="match status" value="1"/>
</dbReference>
<dbReference type="EMBL" id="PZQS01000012">
    <property type="protein sequence ID" value="PVD21251.1"/>
    <property type="molecule type" value="Genomic_DNA"/>
</dbReference>
<evidence type="ECO:0000259" key="3">
    <source>
        <dbReference type="SMART" id="SM01359"/>
    </source>
</evidence>
<reference evidence="6 7" key="1">
    <citation type="submission" date="2018-04" db="EMBL/GenBank/DDBJ databases">
        <title>The genome of golden apple snail Pomacea canaliculata provides insight into stress tolerance and invasive adaptation.</title>
        <authorList>
            <person name="Liu C."/>
            <person name="Liu B."/>
            <person name="Ren Y."/>
            <person name="Zhang Y."/>
            <person name="Wang H."/>
            <person name="Li S."/>
            <person name="Jiang F."/>
            <person name="Yin L."/>
            <person name="Zhang G."/>
            <person name="Qian W."/>
            <person name="Fan W."/>
        </authorList>
    </citation>
    <scope>NUCLEOTIDE SEQUENCE [LARGE SCALE GENOMIC DNA]</scope>
    <source>
        <strain evidence="6">SZHN2017</strain>
        <tissue evidence="6">Muscle</tissue>
    </source>
</reference>
<dbReference type="InterPro" id="IPR001599">
    <property type="entry name" value="Macroglobln_a2"/>
</dbReference>
<dbReference type="InterPro" id="IPR011626">
    <property type="entry name" value="Alpha-macroglobulin_TED"/>
</dbReference>
<dbReference type="GO" id="GO:0004866">
    <property type="term" value="F:endopeptidase inhibitor activity"/>
    <property type="evidence" value="ECO:0007669"/>
    <property type="project" value="InterPro"/>
</dbReference>
<dbReference type="InterPro" id="IPR036055">
    <property type="entry name" value="LDL_receptor-like_sf"/>
</dbReference>
<dbReference type="SUPFAM" id="SSF49410">
    <property type="entry name" value="Alpha-macroglobulin receptor domain"/>
    <property type="match status" value="1"/>
</dbReference>
<dbReference type="SMART" id="SM01359">
    <property type="entry name" value="A2M_N_2"/>
    <property type="match status" value="1"/>
</dbReference>
<evidence type="ECO:0000259" key="5">
    <source>
        <dbReference type="SMART" id="SM01361"/>
    </source>
</evidence>
<dbReference type="Gene3D" id="4.10.400.10">
    <property type="entry name" value="Low-density Lipoprotein Receptor"/>
    <property type="match status" value="1"/>
</dbReference>
<dbReference type="InterPro" id="IPR050473">
    <property type="entry name" value="A2M/Complement_sys"/>
</dbReference>
<dbReference type="GO" id="GO:0005615">
    <property type="term" value="C:extracellular space"/>
    <property type="evidence" value="ECO:0007669"/>
    <property type="project" value="InterPro"/>
</dbReference>
<dbReference type="Pfam" id="PF07678">
    <property type="entry name" value="TED_complement"/>
    <property type="match status" value="1"/>
</dbReference>
<accession>A0A2T7NJA8</accession>
<comment type="caution">
    <text evidence="6">The sequence shown here is derived from an EMBL/GenBank/DDBJ whole genome shotgun (WGS) entry which is preliminary data.</text>
</comment>
<feature type="disulfide bond" evidence="2">
    <location>
        <begin position="707"/>
        <end position="722"/>
    </location>
</feature>
<evidence type="ECO:0008006" key="8">
    <source>
        <dbReference type="Google" id="ProtNLM"/>
    </source>
</evidence>
<dbReference type="InterPro" id="IPR013783">
    <property type="entry name" value="Ig-like_fold"/>
</dbReference>
<dbReference type="Pfam" id="PF07703">
    <property type="entry name" value="A2M_BRD"/>
    <property type="match status" value="1"/>
</dbReference>
<proteinExistence type="predicted"/>
<dbReference type="Gene3D" id="2.60.40.690">
    <property type="entry name" value="Alpha-macroglobulin, receptor-binding domain"/>
    <property type="match status" value="1"/>
</dbReference>
<evidence type="ECO:0000313" key="7">
    <source>
        <dbReference type="Proteomes" id="UP000245119"/>
    </source>
</evidence>
<evidence type="ECO:0000259" key="4">
    <source>
        <dbReference type="SMART" id="SM01360"/>
    </source>
</evidence>
<keyword evidence="1 2" id="KW-1015">Disulfide bond</keyword>
<dbReference type="Gene3D" id="2.60.40.1930">
    <property type="match status" value="2"/>
</dbReference>
<feature type="domain" description="Alpha-2-macroglobulin" evidence="4">
    <location>
        <begin position="749"/>
        <end position="842"/>
    </location>
</feature>
<dbReference type="CDD" id="cd00112">
    <property type="entry name" value="LDLa"/>
    <property type="match status" value="1"/>
</dbReference>
<dbReference type="InterPro" id="IPR009048">
    <property type="entry name" value="A-macroglobulin_rcpt-bd"/>
</dbReference>
<dbReference type="Gene3D" id="2.60.40.10">
    <property type="entry name" value="Immunoglobulins"/>
    <property type="match status" value="2"/>
</dbReference>
<dbReference type="PANTHER" id="PTHR11412">
    <property type="entry name" value="MACROGLOBULIN / COMPLEMENT"/>
    <property type="match status" value="1"/>
</dbReference>
<keyword evidence="7" id="KW-1185">Reference proteome</keyword>
<feature type="domain" description="Alpha-2-macroglobulin bait region" evidence="3">
    <location>
        <begin position="473"/>
        <end position="604"/>
    </location>
</feature>
<dbReference type="InterPro" id="IPR036595">
    <property type="entry name" value="A-macroglobulin_rcpt-bd_sf"/>
</dbReference>
<dbReference type="Gene3D" id="2.60.40.2950">
    <property type="match status" value="1"/>
</dbReference>
<sequence>MVLVPRRIRPNQVIQAFVTILDMQYANDYVNVRISVVKDNVEYTGSSLRFDRASSRLLQLQMPSNAQFGKYRLRLEGSLNSDSSGTIFMNETEIEFSSKQASLFIQMSQPIYRQEQKVHFRIVPIMPNLMPNYGSMTVYVDDPTGFPVRRWLGIQTNAGGLVSLDFTLSDQPNFGTWNIRVDAFGHTYRQPFQVEDFWEPRFDINVTVPPYMVEMPGIVIQGVVLVNHTSGRPCKGNGTITAYFRPREAVWNATRGWERPYLLKLPGFVSQDNEPIPYKPLSEIPVMDYYMYLRNDTWFIEYYDGRIDFQYTREKLDALARLSGEYGSLVDSSVYFWVNVTDWYSDMNRTGWAGTILVDSKVKLKWVGEPVRTFKPKSVLKVQIAVMNADGTPVPDNQAGLVTLTESIYTTGSAGGGVSMPQSKNPLKGIAEFETYLDGNAQTLILRATYNNDQTSLIELRASRYFSPSGSYITITTSTDHPKVNEYMIVHVRTSHFIPRIFYQVLAQGNIVIGDELEMTSKQKTFAVALSREMVPMARIIVYYLRQPEEIVSDVLNFFVNGTRQNQVTLGINRGKDFTRDTVEFNAEADPGSYVAFSGMLLDLYNRGLNDGITENKLIDELATYDEPANGTLRHLWRISDTEYEYKFFHGSDYGVDANTSFLTSGLIVLTDAELTRQRNAEVCRKDLDQYPCFTGDGQCYSSTQRCNKVFDCNDGADEFGCNMDSNGIKHMSAMDRVSRVMRFYDNSSWAWQEIFTKPDGRVDFRVPVPKYPLSWVINGLSVSRDLGLGIMTRPVRYDAARYMYIQVEHPKIIVRGEQIGVRVTVFNYWYDDDYLEVLVTMHGSEDHEFVLVEERGWVFSYKPNTHKGDHQTIVFLEPGESKDIYMPIVPSKEVVNGYITFRVSATCFMERDEYVGNMTVIPDGVMNYHHTPYLIDLIRFASIQVPDFDIPVPEQFVVPEVRDHLYVPGSPVARPSLFGDVVTPGFFQDYLNAENILWRPYGGGEMITFNFAYNILTLRFMKASQQLSDERLLRTLAEMNIALQRVLGYMNGTEGSFHMFRDDPKPSLWLTAFVAKTLHQGRFGEWERDLFIPLELINKMVVYLCQTQNETTGAWEPDMSSTSYDRKMASYQASQTEMMFDDPIPLTAYIYIALMTTKDVSEDALSCIDSARAKAASYLADQMDNIPSEEIFQMAITAYALSLSQEQSSEAFNLLWRNVRNESEGLYFANKKVPENPSEILNNVRFLHPRQELMNDGYAVQATAYALMALINNNGPKLNRDALMRWLNTMRNTIGGFASTQDTLIAMEALYQFTQVDPNRNVFDLNVHLESTASPSWVRDYYLTKDDYTRLYVDSIPIVWGMVKVLAQGTGRALMQVTTTFNVEYPHRIKLPQRVNMDDPNSETAVFFDLMIQRLDWHGRNFSIMEMTPCARWVFTDLSKTSGLSVLEIDLPTGFIIMNDTLRDYVRSGAVPTLKRAEFYGRKLVFYFSHLDESYTCVTFRAHRWFPVANATIQHRMRVYDYYEPGMHNTTMYTTYNLFTLNICYVCGSYQCPYCPYFNVATALKATFTLLCLALGIMLQRYLLRS</sequence>
<comment type="caution">
    <text evidence="2">Lacks conserved residue(s) required for the propagation of feature annotation.</text>
</comment>
<name>A0A2T7NJA8_POMCA</name>
<dbReference type="InterPro" id="IPR002890">
    <property type="entry name" value="MG2"/>
</dbReference>
<dbReference type="Pfam" id="PF00207">
    <property type="entry name" value="A2M"/>
    <property type="match status" value="1"/>
</dbReference>
<dbReference type="Gene3D" id="1.50.10.20">
    <property type="match status" value="1"/>
</dbReference>
<organism evidence="6 7">
    <name type="scientific">Pomacea canaliculata</name>
    <name type="common">Golden apple snail</name>
    <dbReference type="NCBI Taxonomy" id="400727"/>
    <lineage>
        <taxon>Eukaryota</taxon>
        <taxon>Metazoa</taxon>
        <taxon>Spiralia</taxon>
        <taxon>Lophotrochozoa</taxon>
        <taxon>Mollusca</taxon>
        <taxon>Gastropoda</taxon>
        <taxon>Caenogastropoda</taxon>
        <taxon>Architaenioglossa</taxon>
        <taxon>Ampullarioidea</taxon>
        <taxon>Ampullariidae</taxon>
        <taxon>Pomacea</taxon>
    </lineage>
</organism>
<dbReference type="PANTHER" id="PTHR11412:SF146">
    <property type="entry name" value="CD109 ANTIGEN"/>
    <property type="match status" value="1"/>
</dbReference>
<dbReference type="SMART" id="SM00192">
    <property type="entry name" value="LDLa"/>
    <property type="match status" value="1"/>
</dbReference>
<evidence type="ECO:0000256" key="2">
    <source>
        <dbReference type="PROSITE-ProRule" id="PRU00124"/>
    </source>
</evidence>
<evidence type="ECO:0000313" key="6">
    <source>
        <dbReference type="EMBL" id="PVD21251.1"/>
    </source>
</evidence>
<dbReference type="PROSITE" id="PS50068">
    <property type="entry name" value="LDLRA_2"/>
    <property type="match status" value="1"/>
</dbReference>
<evidence type="ECO:0000256" key="1">
    <source>
        <dbReference type="ARBA" id="ARBA00023157"/>
    </source>
</evidence>
<dbReference type="InterPro" id="IPR008930">
    <property type="entry name" value="Terpenoid_cyclase/PrenylTrfase"/>
</dbReference>